<dbReference type="EMBL" id="CABP01000134">
    <property type="protein sequence ID" value="CBI05736.1"/>
    <property type="molecule type" value="Genomic_DNA"/>
</dbReference>
<organism evidence="2">
    <name type="scientific">mine drainage metagenome</name>
    <dbReference type="NCBI Taxonomy" id="410659"/>
    <lineage>
        <taxon>unclassified sequences</taxon>
        <taxon>metagenomes</taxon>
        <taxon>ecological metagenomes</taxon>
    </lineage>
</organism>
<dbReference type="GO" id="GO:0003677">
    <property type="term" value="F:DNA binding"/>
    <property type="evidence" value="ECO:0007669"/>
    <property type="project" value="InterPro"/>
</dbReference>
<dbReference type="SUPFAM" id="SSF47413">
    <property type="entry name" value="lambda repressor-like DNA-binding domains"/>
    <property type="match status" value="1"/>
</dbReference>
<protein>
    <submittedName>
        <fullName evidence="2">Uncharacterized protein</fullName>
    </submittedName>
</protein>
<dbReference type="CDD" id="cd00093">
    <property type="entry name" value="HTH_XRE"/>
    <property type="match status" value="1"/>
</dbReference>
<name>E6QEW0_9ZZZZ</name>
<feature type="region of interest" description="Disordered" evidence="1">
    <location>
        <begin position="1"/>
        <end position="29"/>
    </location>
</feature>
<accession>E6QEW0</accession>
<dbReference type="InterPro" id="IPR036782">
    <property type="entry name" value="NE0471-like_N"/>
</dbReference>
<evidence type="ECO:0000256" key="1">
    <source>
        <dbReference type="SAM" id="MobiDB-lite"/>
    </source>
</evidence>
<proteinExistence type="predicted"/>
<dbReference type="InterPro" id="IPR001387">
    <property type="entry name" value="Cro/C1-type_HTH"/>
</dbReference>
<reference evidence="2" key="1">
    <citation type="submission" date="2009-10" db="EMBL/GenBank/DDBJ databases">
        <title>Diversity of trophic interactions inside an arsenic-rich microbial ecosystem.</title>
        <authorList>
            <person name="Bertin P.N."/>
            <person name="Heinrich-Salmeron A."/>
            <person name="Pelletier E."/>
            <person name="Goulhen-Chollet F."/>
            <person name="Arsene-Ploetze F."/>
            <person name="Gallien S."/>
            <person name="Calteau A."/>
            <person name="Vallenet D."/>
            <person name="Casiot C."/>
            <person name="Chane-Woon-Ming B."/>
            <person name="Giloteaux L."/>
            <person name="Barakat M."/>
            <person name="Bonnefoy V."/>
            <person name="Bruneel O."/>
            <person name="Chandler M."/>
            <person name="Cleiss J."/>
            <person name="Duran R."/>
            <person name="Elbaz-Poulichet F."/>
            <person name="Fonknechten N."/>
            <person name="Lauga B."/>
            <person name="Mornico D."/>
            <person name="Ortet P."/>
            <person name="Schaeffer C."/>
            <person name="Siguier P."/>
            <person name="Alexander Thil Smith A."/>
            <person name="Van Dorsselaer A."/>
            <person name="Weissenbach J."/>
            <person name="Medigue C."/>
            <person name="Le Paslier D."/>
        </authorList>
    </citation>
    <scope>NUCLEOTIDE SEQUENCE</scope>
</reference>
<gene>
    <name evidence="2" type="ORF">CARN5_0763</name>
</gene>
<dbReference type="Gene3D" id="3.30.2020.10">
    <property type="entry name" value="NE0471-like N-terminal domain"/>
    <property type="match status" value="1"/>
</dbReference>
<evidence type="ECO:0000313" key="2">
    <source>
        <dbReference type="EMBL" id="CBI05736.1"/>
    </source>
</evidence>
<dbReference type="InterPro" id="IPR010982">
    <property type="entry name" value="Lambda_DNA-bd_dom_sf"/>
</dbReference>
<comment type="caution">
    <text evidence="2">The sequence shown here is derived from an EMBL/GenBank/DDBJ whole genome shotgun (WGS) entry which is preliminary data.</text>
</comment>
<dbReference type="Gene3D" id="1.10.260.40">
    <property type="entry name" value="lambda repressor-like DNA-binding domains"/>
    <property type="match status" value="1"/>
</dbReference>
<sequence length="234" mass="27254">MRRDRRQRDRRQRDRRQRDRQKPFGPMDHRRRFYRIGKSRAPVMQGGYGDPILRTVILDTRRLRDLNDLNARLWTWLEQVYHQRPHGGLEGLTPLLRYSRICPGFAVSTDEVFTTDLKDLIGPPREEDPFCALHDPAFFAQGHADDWGDGLSWPGGLDLGADRLYALGRKQTGLPTREDFIQWMERNNLSLSHAAEAIGMTRRMIAYYKNGSRPIPKTVWLACIGYEVLERHAA</sequence>
<dbReference type="SUPFAM" id="SSF143880">
    <property type="entry name" value="NE0471 N-terminal domain-like"/>
    <property type="match status" value="1"/>
</dbReference>
<dbReference type="AlphaFoldDB" id="E6QEW0"/>